<protein>
    <recommendedName>
        <fullName evidence="8">Major facilitator superfamily (MFS) profile domain-containing protein</fullName>
    </recommendedName>
</protein>
<dbReference type="Proteomes" id="UP000215305">
    <property type="component" value="Unassembled WGS sequence"/>
</dbReference>
<feature type="transmembrane region" description="Helical" evidence="7">
    <location>
        <begin position="386"/>
        <end position="405"/>
    </location>
</feature>
<dbReference type="EMBL" id="NKHU02000040">
    <property type="protein sequence ID" value="RHZ62020.1"/>
    <property type="molecule type" value="Genomic_DNA"/>
</dbReference>
<dbReference type="AlphaFoldDB" id="A0A397HNI3"/>
<keyword evidence="5 7" id="KW-0472">Membrane</keyword>
<keyword evidence="4 7" id="KW-1133">Transmembrane helix</keyword>
<dbReference type="SUPFAM" id="SSF103473">
    <property type="entry name" value="MFS general substrate transporter"/>
    <property type="match status" value="1"/>
</dbReference>
<dbReference type="GO" id="GO:0016020">
    <property type="term" value="C:membrane"/>
    <property type="evidence" value="ECO:0007669"/>
    <property type="project" value="UniProtKB-SubCell"/>
</dbReference>
<accession>A0A397HNI3</accession>
<feature type="domain" description="Major facilitator superfamily (MFS) profile" evidence="8">
    <location>
        <begin position="69"/>
        <end position="558"/>
    </location>
</feature>
<name>A0A397HNI3_ASPTH</name>
<dbReference type="Pfam" id="PF00083">
    <property type="entry name" value="Sugar_tr"/>
    <property type="match status" value="1"/>
</dbReference>
<dbReference type="InterPro" id="IPR036259">
    <property type="entry name" value="MFS_trans_sf"/>
</dbReference>
<dbReference type="RefSeq" id="XP_026616623.1">
    <property type="nucleotide sequence ID" value="XM_026761840.1"/>
</dbReference>
<evidence type="ECO:0000256" key="1">
    <source>
        <dbReference type="ARBA" id="ARBA00004141"/>
    </source>
</evidence>
<evidence type="ECO:0000259" key="8">
    <source>
        <dbReference type="PROSITE" id="PS50850"/>
    </source>
</evidence>
<dbReference type="PANTHER" id="PTHR48022">
    <property type="entry name" value="PLASTIDIC GLUCOSE TRANSPORTER 4"/>
    <property type="match status" value="1"/>
</dbReference>
<evidence type="ECO:0000256" key="2">
    <source>
        <dbReference type="ARBA" id="ARBA00010992"/>
    </source>
</evidence>
<dbReference type="PANTHER" id="PTHR48022:SF2">
    <property type="entry name" value="PLASTIDIC GLUCOSE TRANSPORTER 4"/>
    <property type="match status" value="1"/>
</dbReference>
<feature type="transmembrane region" description="Helical" evidence="7">
    <location>
        <begin position="417"/>
        <end position="436"/>
    </location>
</feature>
<organism evidence="9 10">
    <name type="scientific">Aspergillus thermomutatus</name>
    <name type="common">Neosartorya pseudofischeri</name>
    <dbReference type="NCBI Taxonomy" id="41047"/>
    <lineage>
        <taxon>Eukaryota</taxon>
        <taxon>Fungi</taxon>
        <taxon>Dikarya</taxon>
        <taxon>Ascomycota</taxon>
        <taxon>Pezizomycotina</taxon>
        <taxon>Eurotiomycetes</taxon>
        <taxon>Eurotiomycetidae</taxon>
        <taxon>Eurotiales</taxon>
        <taxon>Aspergillaceae</taxon>
        <taxon>Aspergillus</taxon>
        <taxon>Aspergillus subgen. Fumigati</taxon>
    </lineage>
</organism>
<feature type="transmembrane region" description="Helical" evidence="7">
    <location>
        <begin position="501"/>
        <end position="524"/>
    </location>
</feature>
<proteinExistence type="inferred from homology"/>
<comment type="caution">
    <text evidence="9">The sequence shown here is derived from an EMBL/GenBank/DDBJ whole genome shotgun (WGS) entry which is preliminary data.</text>
</comment>
<keyword evidence="3 7" id="KW-0812">Transmembrane</keyword>
<dbReference type="PROSITE" id="PS50850">
    <property type="entry name" value="MFS"/>
    <property type="match status" value="1"/>
</dbReference>
<dbReference type="VEuPathDB" id="FungiDB:CDV56_108221"/>
<keyword evidence="10" id="KW-1185">Reference proteome</keyword>
<evidence type="ECO:0000256" key="6">
    <source>
        <dbReference type="SAM" id="MobiDB-lite"/>
    </source>
</evidence>
<dbReference type="Gene3D" id="1.20.1250.20">
    <property type="entry name" value="MFS general substrate transporter like domains"/>
    <property type="match status" value="1"/>
</dbReference>
<dbReference type="PROSITE" id="PS00217">
    <property type="entry name" value="SUGAR_TRANSPORT_2"/>
    <property type="match status" value="1"/>
</dbReference>
<evidence type="ECO:0000313" key="10">
    <source>
        <dbReference type="Proteomes" id="UP000215305"/>
    </source>
</evidence>
<feature type="region of interest" description="Disordered" evidence="6">
    <location>
        <begin position="1"/>
        <end position="45"/>
    </location>
</feature>
<evidence type="ECO:0000256" key="3">
    <source>
        <dbReference type="ARBA" id="ARBA00022692"/>
    </source>
</evidence>
<feature type="transmembrane region" description="Helical" evidence="7">
    <location>
        <begin position="468"/>
        <end position="489"/>
    </location>
</feature>
<feature type="transmembrane region" description="Helical" evidence="7">
    <location>
        <begin position="217"/>
        <end position="234"/>
    </location>
</feature>
<feature type="transmembrane region" description="Helical" evidence="7">
    <location>
        <begin position="254"/>
        <end position="274"/>
    </location>
</feature>
<dbReference type="GeneID" id="38130195"/>
<evidence type="ECO:0000256" key="5">
    <source>
        <dbReference type="ARBA" id="ARBA00023136"/>
    </source>
</evidence>
<evidence type="ECO:0000256" key="4">
    <source>
        <dbReference type="ARBA" id="ARBA00022989"/>
    </source>
</evidence>
<dbReference type="OrthoDB" id="2544694at2759"/>
<reference evidence="9" key="1">
    <citation type="submission" date="2018-08" db="EMBL/GenBank/DDBJ databases">
        <title>Draft genome sequence of azole-resistant Aspergillus thermomutatus (Neosartorya pseudofischeri) strain HMR AF 39, isolated from a human nasal aspirate.</title>
        <authorList>
            <person name="Parent-Michaud M."/>
            <person name="Dufresne P.J."/>
            <person name="Fournier E."/>
            <person name="Martineau C."/>
            <person name="Moreira S."/>
            <person name="Perkins V."/>
            <person name="De Repentigny L."/>
            <person name="Dufresne S.F."/>
        </authorList>
    </citation>
    <scope>NUCLEOTIDE SEQUENCE [LARGE SCALE GENOMIC DNA]</scope>
    <source>
        <strain evidence="9">HMR AF 39</strain>
    </source>
</reference>
<gene>
    <name evidence="9" type="ORF">CDV56_108221</name>
</gene>
<dbReference type="InterPro" id="IPR020846">
    <property type="entry name" value="MFS_dom"/>
</dbReference>
<sequence length="599" mass="66610">MTTIKSFDKNSRQTGSAEVAKPHVENVEHSYPAEMDPATGKEAAPLMRSKEDDLTVWQSVRRYRMVAVIAMAAAFSASLDGYQINLNGGIVSNKGFIRQMATSGTTIIAGKYISAWGGIQSTGQTIGQILLQYATEAFGRKPALYIIWLTFVVVSEYWRSAIEVSLTVKQSVLIESFASKWDHWLVAKLFSGMGVGMLQCTMPLYLSEIAPTQLRGFFINAWFVVGQLFASVALNRLSATDPYDFRTPIYTQWAMIGAAGVIFVLVPETPWWLVSKGKMQKAERVLKTCNGSVPGYDIQDQLNVMTSTVAHERIVAERNKEQGMWAVFKGRNLIRFIIAGWPKITQQFVGLTVFNTYATYFCKDVPYARASQADLSVQYAGNKNPFLVTVILSCVQLLSMLATAALTDQVGRRPLTVYPYGVTVLSVLCLGIVGCFDYKTPALSSLLVRLKRPLSLHMLFQKSDEIKIFFACLATFSTTGASAIGYAYAAEIPQQRLRAQTAAWSLASSNMISIMFSFCTPLMINQPPTKWGPKTGFFFAGTGTVAVVIAWFILPEVTRRTPGEIDELFEKRVNLRKFKNYVTHARITADEHHRQMELA</sequence>
<feature type="transmembrane region" description="Helical" evidence="7">
    <location>
        <begin position="536"/>
        <end position="554"/>
    </location>
</feature>
<dbReference type="InterPro" id="IPR005828">
    <property type="entry name" value="MFS_sugar_transport-like"/>
</dbReference>
<dbReference type="InterPro" id="IPR050360">
    <property type="entry name" value="MFS_Sugar_Transporters"/>
</dbReference>
<dbReference type="GO" id="GO:0005351">
    <property type="term" value="F:carbohydrate:proton symporter activity"/>
    <property type="evidence" value="ECO:0007669"/>
    <property type="project" value="TreeGrafter"/>
</dbReference>
<feature type="compositionally biased region" description="Basic and acidic residues" evidence="6">
    <location>
        <begin position="1"/>
        <end position="11"/>
    </location>
</feature>
<evidence type="ECO:0000313" key="9">
    <source>
        <dbReference type="EMBL" id="RHZ62020.1"/>
    </source>
</evidence>
<comment type="similarity">
    <text evidence="2">Belongs to the major facilitator superfamily. Sugar transporter (TC 2.A.1.1) family.</text>
</comment>
<dbReference type="InterPro" id="IPR005829">
    <property type="entry name" value="Sugar_transporter_CS"/>
</dbReference>
<evidence type="ECO:0000256" key="7">
    <source>
        <dbReference type="SAM" id="Phobius"/>
    </source>
</evidence>
<comment type="subcellular location">
    <subcellularLocation>
        <location evidence="1">Membrane</location>
        <topology evidence="1">Multi-pass membrane protein</topology>
    </subcellularLocation>
</comment>